<name>A0ABR1DV83_NECAM</name>
<accession>A0ABR1DV83</accession>
<evidence type="ECO:0000313" key="3">
    <source>
        <dbReference type="Proteomes" id="UP001303046"/>
    </source>
</evidence>
<dbReference type="Proteomes" id="UP001303046">
    <property type="component" value="Unassembled WGS sequence"/>
</dbReference>
<dbReference type="InterPro" id="IPR035109">
    <property type="entry name" value="ASPR"/>
</dbReference>
<gene>
    <name evidence="2" type="primary">Necator_chrV.g18176</name>
    <name evidence="2" type="ORF">RB195_013385</name>
</gene>
<dbReference type="EMBL" id="JAVFWL010000005">
    <property type="protein sequence ID" value="KAK6754354.1"/>
    <property type="molecule type" value="Genomic_DNA"/>
</dbReference>
<proteinExistence type="predicted"/>
<keyword evidence="3" id="KW-1185">Reference proteome</keyword>
<comment type="caution">
    <text evidence="2">The sequence shown here is derived from an EMBL/GenBank/DDBJ whole genome shotgun (WGS) entry which is preliminary data.</text>
</comment>
<protein>
    <submittedName>
        <fullName evidence="2">Uncharacterized protein</fullName>
    </submittedName>
</protein>
<evidence type="ECO:0000313" key="2">
    <source>
        <dbReference type="EMBL" id="KAK6754354.1"/>
    </source>
</evidence>
<organism evidence="2 3">
    <name type="scientific">Necator americanus</name>
    <name type="common">Human hookworm</name>
    <dbReference type="NCBI Taxonomy" id="51031"/>
    <lineage>
        <taxon>Eukaryota</taxon>
        <taxon>Metazoa</taxon>
        <taxon>Ecdysozoa</taxon>
        <taxon>Nematoda</taxon>
        <taxon>Chromadorea</taxon>
        <taxon>Rhabditida</taxon>
        <taxon>Rhabditina</taxon>
        <taxon>Rhabditomorpha</taxon>
        <taxon>Strongyloidea</taxon>
        <taxon>Ancylostomatidae</taxon>
        <taxon>Bunostominae</taxon>
        <taxon>Necator</taxon>
    </lineage>
</organism>
<sequence length="279" mass="30994">MGSIRSRQGSYGPTDGPKSSCPSARLDNGPAESSAGYGSRISSTSFTNLENILDDNGEGTKRVEEMLGAARPVKTGHLSKLKSCSMADIACSVVCDETTPVSGLMDNVSNGAGQNPEAIIIYKHFELIAMRYTLIVIALAVTVLECSDQLPDCEKDLPSIAPPLGKELRKTLSDGVQANMKEDSKPEYNCYLEYLGWLGLNDTSDRSLGWLKHADTYLFNFTKKGEKENETPTEEFLTELGKDTKVKEKDWKRFGCNYIYKEEAYKYTCIFYRYNEDDS</sequence>
<feature type="compositionally biased region" description="Polar residues" evidence="1">
    <location>
        <begin position="1"/>
        <end position="11"/>
    </location>
</feature>
<dbReference type="Pfam" id="PF17641">
    <property type="entry name" value="ASPRs"/>
    <property type="match status" value="1"/>
</dbReference>
<feature type="region of interest" description="Disordered" evidence="1">
    <location>
        <begin position="1"/>
        <end position="39"/>
    </location>
</feature>
<reference evidence="2 3" key="1">
    <citation type="submission" date="2023-08" db="EMBL/GenBank/DDBJ databases">
        <title>A Necator americanus chromosomal reference genome.</title>
        <authorList>
            <person name="Ilik V."/>
            <person name="Petrzelkova K.J."/>
            <person name="Pardy F."/>
            <person name="Fuh T."/>
            <person name="Niatou-Singa F.S."/>
            <person name="Gouil Q."/>
            <person name="Baker L."/>
            <person name="Ritchie M.E."/>
            <person name="Jex A.R."/>
            <person name="Gazzola D."/>
            <person name="Li H."/>
            <person name="Toshio Fujiwara R."/>
            <person name="Zhan B."/>
            <person name="Aroian R.V."/>
            <person name="Pafco B."/>
            <person name="Schwarz E.M."/>
        </authorList>
    </citation>
    <scope>NUCLEOTIDE SEQUENCE [LARGE SCALE GENOMIC DNA]</scope>
    <source>
        <strain evidence="2 3">Aroian</strain>
        <tissue evidence="2">Whole animal</tissue>
    </source>
</reference>
<evidence type="ECO:0000256" key="1">
    <source>
        <dbReference type="SAM" id="MobiDB-lite"/>
    </source>
</evidence>